<dbReference type="Pfam" id="PF02515">
    <property type="entry name" value="CoA_transf_3"/>
    <property type="match status" value="1"/>
</dbReference>
<organism evidence="2">
    <name type="scientific">marine metagenome</name>
    <dbReference type="NCBI Taxonomy" id="408172"/>
    <lineage>
        <taxon>unclassified sequences</taxon>
        <taxon>metagenomes</taxon>
        <taxon>ecological metagenomes</taxon>
    </lineage>
</organism>
<evidence type="ECO:0000256" key="1">
    <source>
        <dbReference type="ARBA" id="ARBA00022679"/>
    </source>
</evidence>
<dbReference type="PANTHER" id="PTHR48207">
    <property type="entry name" value="SUCCINATE--HYDROXYMETHYLGLUTARATE COA-TRANSFERASE"/>
    <property type="match status" value="1"/>
</dbReference>
<dbReference type="AlphaFoldDB" id="A0A381X1I6"/>
<dbReference type="InterPro" id="IPR044855">
    <property type="entry name" value="CoA-Trfase_III_dom3_sf"/>
</dbReference>
<dbReference type="Gene3D" id="3.30.1540.10">
    <property type="entry name" value="formyl-coa transferase, domain 3"/>
    <property type="match status" value="1"/>
</dbReference>
<gene>
    <name evidence="2" type="ORF">METZ01_LOCUS111449</name>
</gene>
<sequence>MLLNGIRVIDLGRVIAGPLGPMLLGDMGADVIKVETGQGDMLRQQAPSFAPDMGGYFATANRNKRSLHVDLRKPGGGKLLRALMSSADVVVENFRPGVFDAMGFSDEELERNFPHLVVARLSAFGDVGPMGHRSGVDQLVQGYSGLMSITGSAESGPTRSGIAISDVLGGLCNTIGILGALMERQRSGRGQVVRTSLLEATMSMLTVQAGKYFASRQDPIAEGNHHPSIAPYGLFRTSDGQIQMMVYRNEDFRCFAKFCGRPEWLEDERFATGACRSINKNAMRIAAAEAMEEKTTADWLAFFVKNDIPHGAVLTVGEAFESAQAKALGMILEMTAQDGTDISVPRFPWRFGRTPAKVRYPPPQIGEHTEEILAEIGLKDDPEIREALLCRK</sequence>
<accession>A0A381X1I6</accession>
<dbReference type="GO" id="GO:0008410">
    <property type="term" value="F:CoA-transferase activity"/>
    <property type="evidence" value="ECO:0007669"/>
    <property type="project" value="TreeGrafter"/>
</dbReference>
<proteinExistence type="predicted"/>
<dbReference type="EMBL" id="UINC01013584">
    <property type="protein sequence ID" value="SVA58595.1"/>
    <property type="molecule type" value="Genomic_DNA"/>
</dbReference>
<dbReference type="InterPro" id="IPR023606">
    <property type="entry name" value="CoA-Trfase_III_dom_1_sf"/>
</dbReference>
<dbReference type="SUPFAM" id="SSF89796">
    <property type="entry name" value="CoA-transferase family III (CaiB/BaiF)"/>
    <property type="match status" value="1"/>
</dbReference>
<dbReference type="InterPro" id="IPR050483">
    <property type="entry name" value="CoA-transferase_III_domain"/>
</dbReference>
<dbReference type="PANTHER" id="PTHR48207:SF3">
    <property type="entry name" value="SUCCINATE--HYDROXYMETHYLGLUTARATE COA-TRANSFERASE"/>
    <property type="match status" value="1"/>
</dbReference>
<dbReference type="Gene3D" id="3.40.50.10540">
    <property type="entry name" value="Crotonobetainyl-coa:carnitine coa-transferase, domain 1"/>
    <property type="match status" value="1"/>
</dbReference>
<name>A0A381X1I6_9ZZZZ</name>
<keyword evidence="1" id="KW-0808">Transferase</keyword>
<reference evidence="2" key="1">
    <citation type="submission" date="2018-05" db="EMBL/GenBank/DDBJ databases">
        <authorList>
            <person name="Lanie J.A."/>
            <person name="Ng W.-L."/>
            <person name="Kazmierczak K.M."/>
            <person name="Andrzejewski T.M."/>
            <person name="Davidsen T.M."/>
            <person name="Wayne K.J."/>
            <person name="Tettelin H."/>
            <person name="Glass J.I."/>
            <person name="Rusch D."/>
            <person name="Podicherti R."/>
            <person name="Tsui H.-C.T."/>
            <person name="Winkler M.E."/>
        </authorList>
    </citation>
    <scope>NUCLEOTIDE SEQUENCE</scope>
</reference>
<evidence type="ECO:0000313" key="2">
    <source>
        <dbReference type="EMBL" id="SVA58595.1"/>
    </source>
</evidence>
<dbReference type="InterPro" id="IPR003673">
    <property type="entry name" value="CoA-Trfase_fam_III"/>
</dbReference>
<evidence type="ECO:0008006" key="3">
    <source>
        <dbReference type="Google" id="ProtNLM"/>
    </source>
</evidence>
<protein>
    <recommendedName>
        <fullName evidence="3">Formyl-CoA transferase</fullName>
    </recommendedName>
</protein>